<sequence length="122" mass="13775">LEMVYLNCVRLAFRLEMEYLNCVTLTIRLVFHILEFKNGDGVFKSCYASFRLDGVCLPQDGDGDGVGLSQDGVLNLRYVGVGDGYGVLNLRYVSFRLDDGVLKLRWSHLNCVRLGVQYLNCV</sequence>
<dbReference type="AlphaFoldDB" id="A0AAD8E4Q1"/>
<organism evidence="1 2">
    <name type="scientific">Diploptera punctata</name>
    <name type="common">Pacific beetle cockroach</name>
    <dbReference type="NCBI Taxonomy" id="6984"/>
    <lineage>
        <taxon>Eukaryota</taxon>
        <taxon>Metazoa</taxon>
        <taxon>Ecdysozoa</taxon>
        <taxon>Arthropoda</taxon>
        <taxon>Hexapoda</taxon>
        <taxon>Insecta</taxon>
        <taxon>Pterygota</taxon>
        <taxon>Neoptera</taxon>
        <taxon>Polyneoptera</taxon>
        <taxon>Dictyoptera</taxon>
        <taxon>Blattodea</taxon>
        <taxon>Blaberoidea</taxon>
        <taxon>Blaberidae</taxon>
        <taxon>Diplopterinae</taxon>
        <taxon>Diploptera</taxon>
    </lineage>
</organism>
<dbReference type="Proteomes" id="UP001233999">
    <property type="component" value="Unassembled WGS sequence"/>
</dbReference>
<reference evidence="1" key="2">
    <citation type="submission" date="2023-05" db="EMBL/GenBank/DDBJ databases">
        <authorList>
            <person name="Fouks B."/>
        </authorList>
    </citation>
    <scope>NUCLEOTIDE SEQUENCE</scope>
    <source>
        <strain evidence="1">Stay&amp;Tobe</strain>
        <tissue evidence="1">Testes</tissue>
    </source>
</reference>
<reference evidence="1" key="1">
    <citation type="journal article" date="2023" name="IScience">
        <title>Live-bearing cockroach genome reveals convergent evolutionary mechanisms linked to viviparity in insects and beyond.</title>
        <authorList>
            <person name="Fouks B."/>
            <person name="Harrison M.C."/>
            <person name="Mikhailova A.A."/>
            <person name="Marchal E."/>
            <person name="English S."/>
            <person name="Carruthers M."/>
            <person name="Jennings E.C."/>
            <person name="Chiamaka E.L."/>
            <person name="Frigard R.A."/>
            <person name="Pippel M."/>
            <person name="Attardo G.M."/>
            <person name="Benoit J.B."/>
            <person name="Bornberg-Bauer E."/>
            <person name="Tobe S.S."/>
        </authorList>
    </citation>
    <scope>NUCLEOTIDE SEQUENCE</scope>
    <source>
        <strain evidence="1">Stay&amp;Tobe</strain>
    </source>
</reference>
<protein>
    <submittedName>
        <fullName evidence="1">Uncharacterized protein</fullName>
    </submittedName>
</protein>
<keyword evidence="2" id="KW-1185">Reference proteome</keyword>
<dbReference type="EMBL" id="JASPKZ010009724">
    <property type="protein sequence ID" value="KAJ9576537.1"/>
    <property type="molecule type" value="Genomic_DNA"/>
</dbReference>
<gene>
    <name evidence="1" type="ORF">L9F63_025567</name>
</gene>
<feature type="non-terminal residue" evidence="1">
    <location>
        <position position="1"/>
    </location>
</feature>
<comment type="caution">
    <text evidence="1">The sequence shown here is derived from an EMBL/GenBank/DDBJ whole genome shotgun (WGS) entry which is preliminary data.</text>
</comment>
<evidence type="ECO:0000313" key="2">
    <source>
        <dbReference type="Proteomes" id="UP001233999"/>
    </source>
</evidence>
<evidence type="ECO:0000313" key="1">
    <source>
        <dbReference type="EMBL" id="KAJ9576537.1"/>
    </source>
</evidence>
<accession>A0AAD8E4Q1</accession>
<proteinExistence type="predicted"/>
<name>A0AAD8E4Q1_DIPPU</name>
<feature type="non-terminal residue" evidence="1">
    <location>
        <position position="122"/>
    </location>
</feature>